<evidence type="ECO:0000256" key="1">
    <source>
        <dbReference type="ARBA" id="ARBA00005636"/>
    </source>
</evidence>
<dbReference type="EMBL" id="BMNL01000003">
    <property type="protein sequence ID" value="GGP21713.1"/>
    <property type="molecule type" value="Genomic_DNA"/>
</dbReference>
<dbReference type="GO" id="GO:0003735">
    <property type="term" value="F:structural constituent of ribosome"/>
    <property type="evidence" value="ECO:0007669"/>
    <property type="project" value="InterPro"/>
</dbReference>
<dbReference type="InterPro" id="IPR014726">
    <property type="entry name" value="Ribosomal_uL2_dom3"/>
</dbReference>
<keyword evidence="11" id="KW-1185">Reference proteome</keyword>
<dbReference type="SUPFAM" id="SSF50249">
    <property type="entry name" value="Nucleic acid-binding proteins"/>
    <property type="match status" value="1"/>
</dbReference>
<dbReference type="InterPro" id="IPR008991">
    <property type="entry name" value="Translation_prot_SH3-like_sf"/>
</dbReference>
<dbReference type="Proteomes" id="UP000610960">
    <property type="component" value="Unassembled WGS sequence"/>
</dbReference>
<evidence type="ECO:0000256" key="3">
    <source>
        <dbReference type="ARBA" id="ARBA00022884"/>
    </source>
</evidence>
<dbReference type="InterPro" id="IPR012340">
    <property type="entry name" value="NA-bd_OB-fold"/>
</dbReference>
<dbReference type="PANTHER" id="PTHR13691:SF16">
    <property type="entry name" value="LARGE RIBOSOMAL SUBUNIT PROTEIN UL2"/>
    <property type="match status" value="1"/>
</dbReference>
<dbReference type="PIRSF" id="PIRSF002158">
    <property type="entry name" value="Ribosomal_L2"/>
    <property type="match status" value="1"/>
</dbReference>
<dbReference type="SUPFAM" id="SSF50104">
    <property type="entry name" value="Translation proteins SH3-like domain"/>
    <property type="match status" value="1"/>
</dbReference>
<dbReference type="Pfam" id="PF03947">
    <property type="entry name" value="Ribosomal_L2_C"/>
    <property type="match status" value="1"/>
</dbReference>
<reference evidence="10" key="1">
    <citation type="journal article" date="2014" name="Int. J. Syst. Evol. Microbiol.">
        <title>Complete genome sequence of Corynebacterium casei LMG S-19264T (=DSM 44701T), isolated from a smear-ripened cheese.</title>
        <authorList>
            <consortium name="US DOE Joint Genome Institute (JGI-PGF)"/>
            <person name="Walter F."/>
            <person name="Albersmeier A."/>
            <person name="Kalinowski J."/>
            <person name="Ruckert C."/>
        </authorList>
    </citation>
    <scope>NUCLEOTIDE SEQUENCE</scope>
    <source>
        <strain evidence="10">JCM 10088</strain>
    </source>
</reference>
<keyword evidence="3 6" id="KW-0694">RNA-binding</keyword>
<evidence type="ECO:0000259" key="8">
    <source>
        <dbReference type="SMART" id="SM01382"/>
    </source>
</evidence>
<dbReference type="InterPro" id="IPR022669">
    <property type="entry name" value="Ribosomal_uL2_C"/>
</dbReference>
<dbReference type="GO" id="GO:0022625">
    <property type="term" value="C:cytosolic large ribosomal subunit"/>
    <property type="evidence" value="ECO:0007669"/>
    <property type="project" value="TreeGrafter"/>
</dbReference>
<comment type="function">
    <text evidence="6">One of the primary rRNA binding proteins. Required for association of the 30S and 50S subunits to form the 70S ribosome, for tRNA binding and peptide bond formation. It has been suggested to have peptidyltransferase activity; this is somewhat controversial. Makes several contacts with the 16S rRNA in the 70S ribosome.</text>
</comment>
<dbReference type="HAMAP" id="MF_01320_A">
    <property type="entry name" value="Ribosomal_uL2_A"/>
    <property type="match status" value="1"/>
</dbReference>
<dbReference type="SMART" id="SM01382">
    <property type="entry name" value="Ribosomal_L2_C"/>
    <property type="match status" value="1"/>
</dbReference>
<comment type="caution">
    <text evidence="10">The sequence shown here is derived from an EMBL/GenBank/DDBJ whole genome shotgun (WGS) entry which is preliminary data.</text>
</comment>
<dbReference type="GO" id="GO:0002181">
    <property type="term" value="P:cytoplasmic translation"/>
    <property type="evidence" value="ECO:0007669"/>
    <property type="project" value="TreeGrafter"/>
</dbReference>
<gene>
    <name evidence="10" type="primary">rpl2p</name>
    <name evidence="6" type="synonym">rpl2</name>
    <name evidence="10" type="ORF">GCM10007981_14640</name>
</gene>
<evidence type="ECO:0000256" key="6">
    <source>
        <dbReference type="HAMAP-Rule" id="MF_01320"/>
    </source>
</evidence>
<keyword evidence="5 6" id="KW-0687">Ribonucleoprotein</keyword>
<protein>
    <recommendedName>
        <fullName evidence="6">Large ribosomal subunit protein uL2</fullName>
    </recommendedName>
</protein>
<dbReference type="InterPro" id="IPR023672">
    <property type="entry name" value="Ribosomal_uL2_arc_euk"/>
</dbReference>
<sequence>MGKRILVQRRGRGGSQFRNPVWRREAPLRYIRYEETQLREAKRGVVKELIHISGVFPPAAHIVLQDGREMYLPAVEGLYVGKIIEFGAGAKIETGNVMPVQSIPEGTMISNIEKRPGDGGKYARSNGSYAVVLVHKGNFTSIQLPSGIIVDVDSRSRATVGIVAGGGRTEKPMVKAGAKYHLAKSKSWKYPLVRGKAMSAYAHPHGGGSHQHGGTPVPRNAPPGQKVGFIAPMCTGRGCRRVRAQMQQQQRQAVQRTR</sequence>
<proteinExistence type="inferred from homology"/>
<dbReference type="RefSeq" id="WP_188596750.1">
    <property type="nucleotide sequence ID" value="NZ_BMNL01000003.1"/>
</dbReference>
<evidence type="ECO:0000256" key="7">
    <source>
        <dbReference type="SAM" id="MobiDB-lite"/>
    </source>
</evidence>
<dbReference type="InterPro" id="IPR022666">
    <property type="entry name" value="Ribosomal_uL2_RNA-bd_dom"/>
</dbReference>
<feature type="region of interest" description="Disordered" evidence="7">
    <location>
        <begin position="201"/>
        <end position="222"/>
    </location>
</feature>
<dbReference type="PANTHER" id="PTHR13691">
    <property type="entry name" value="RIBOSOMAL PROTEIN L2"/>
    <property type="match status" value="1"/>
</dbReference>
<evidence type="ECO:0000259" key="9">
    <source>
        <dbReference type="SMART" id="SM01383"/>
    </source>
</evidence>
<evidence type="ECO:0000256" key="5">
    <source>
        <dbReference type="ARBA" id="ARBA00023274"/>
    </source>
</evidence>
<dbReference type="Gene3D" id="4.10.950.10">
    <property type="entry name" value="Ribosomal protein L2, domain 3"/>
    <property type="match status" value="1"/>
</dbReference>
<feature type="domain" description="Large ribosomal subunit protein uL2 C-terminal" evidence="8">
    <location>
        <begin position="92"/>
        <end position="223"/>
    </location>
</feature>
<dbReference type="GO" id="GO:0019843">
    <property type="term" value="F:rRNA binding"/>
    <property type="evidence" value="ECO:0007669"/>
    <property type="project" value="UniProtKB-UniRule"/>
</dbReference>
<reference evidence="10" key="2">
    <citation type="submission" date="2020-09" db="EMBL/GenBank/DDBJ databases">
        <authorList>
            <person name="Sun Q."/>
            <person name="Ohkuma M."/>
        </authorList>
    </citation>
    <scope>NUCLEOTIDE SEQUENCE</scope>
    <source>
        <strain evidence="10">JCM 10088</strain>
    </source>
</reference>
<dbReference type="InterPro" id="IPR002171">
    <property type="entry name" value="Ribosomal_uL2"/>
</dbReference>
<dbReference type="InterPro" id="IPR014722">
    <property type="entry name" value="Rib_uL2_dom2"/>
</dbReference>
<evidence type="ECO:0000313" key="11">
    <source>
        <dbReference type="Proteomes" id="UP000610960"/>
    </source>
</evidence>
<organism evidence="10 11">
    <name type="scientific">Thermocladium modestius</name>
    <dbReference type="NCBI Taxonomy" id="62609"/>
    <lineage>
        <taxon>Archaea</taxon>
        <taxon>Thermoproteota</taxon>
        <taxon>Thermoprotei</taxon>
        <taxon>Thermoproteales</taxon>
        <taxon>Thermoproteaceae</taxon>
        <taxon>Thermocladium</taxon>
    </lineage>
</organism>
<dbReference type="NCBIfam" id="NF007180">
    <property type="entry name" value="PRK09612.1"/>
    <property type="match status" value="1"/>
</dbReference>
<comment type="similarity">
    <text evidence="1 6">Belongs to the universal ribosomal protein uL2 family.</text>
</comment>
<dbReference type="SMART" id="SM01383">
    <property type="entry name" value="Ribosomal_L2"/>
    <property type="match status" value="1"/>
</dbReference>
<comment type="subunit">
    <text evidence="6">Part of the 50S ribosomal subunit. Forms a bridge to the 30S subunit in the 70S ribosome.</text>
</comment>
<evidence type="ECO:0000256" key="2">
    <source>
        <dbReference type="ARBA" id="ARBA00022730"/>
    </source>
</evidence>
<feature type="domain" description="Large ribosomal subunit protein uL2 RNA-binding" evidence="9">
    <location>
        <begin position="11"/>
        <end position="86"/>
    </location>
</feature>
<dbReference type="Gene3D" id="2.30.30.30">
    <property type="match status" value="1"/>
</dbReference>
<dbReference type="Gene3D" id="2.40.50.140">
    <property type="entry name" value="Nucleic acid-binding proteins"/>
    <property type="match status" value="1"/>
</dbReference>
<dbReference type="AlphaFoldDB" id="A0A830GWE6"/>
<name>A0A830GWE6_9CREN</name>
<evidence type="ECO:0000313" key="10">
    <source>
        <dbReference type="EMBL" id="GGP21713.1"/>
    </source>
</evidence>
<evidence type="ECO:0000256" key="4">
    <source>
        <dbReference type="ARBA" id="ARBA00022980"/>
    </source>
</evidence>
<dbReference type="OrthoDB" id="5987at2157"/>
<keyword evidence="4 6" id="KW-0689">Ribosomal protein</keyword>
<keyword evidence="2 6" id="KW-0699">rRNA-binding</keyword>
<accession>A0A830GWE6</accession>